<comment type="caution">
    <text evidence="4">The sequence shown here is derived from an EMBL/GenBank/DDBJ whole genome shotgun (WGS) entry which is preliminary data.</text>
</comment>
<dbReference type="Gene3D" id="3.30.40.10">
    <property type="entry name" value="Zinc/RING finger domain, C3HC4 (zinc finger)"/>
    <property type="match status" value="1"/>
</dbReference>
<feature type="compositionally biased region" description="Basic residues" evidence="2">
    <location>
        <begin position="1"/>
        <end position="25"/>
    </location>
</feature>
<name>A0AAV2Z710_9STRA</name>
<dbReference type="Gene3D" id="3.30.1520.10">
    <property type="entry name" value="Phox-like domain"/>
    <property type="match status" value="1"/>
</dbReference>
<proteinExistence type="predicted"/>
<feature type="compositionally biased region" description="Polar residues" evidence="2">
    <location>
        <begin position="28"/>
        <end position="40"/>
    </location>
</feature>
<evidence type="ECO:0000256" key="1">
    <source>
        <dbReference type="PROSITE-ProRule" id="PRU00175"/>
    </source>
</evidence>
<evidence type="ECO:0000259" key="3">
    <source>
        <dbReference type="PROSITE" id="PS50089"/>
    </source>
</evidence>
<dbReference type="Pfam" id="PF13923">
    <property type="entry name" value="zf-C3HC4_2"/>
    <property type="match status" value="1"/>
</dbReference>
<evidence type="ECO:0000313" key="4">
    <source>
        <dbReference type="EMBL" id="DBA01354.1"/>
    </source>
</evidence>
<organism evidence="4 5">
    <name type="scientific">Lagenidium giganteum</name>
    <dbReference type="NCBI Taxonomy" id="4803"/>
    <lineage>
        <taxon>Eukaryota</taxon>
        <taxon>Sar</taxon>
        <taxon>Stramenopiles</taxon>
        <taxon>Oomycota</taxon>
        <taxon>Peronosporomycetes</taxon>
        <taxon>Pythiales</taxon>
        <taxon>Pythiaceae</taxon>
    </lineage>
</organism>
<evidence type="ECO:0000313" key="5">
    <source>
        <dbReference type="Proteomes" id="UP001146120"/>
    </source>
</evidence>
<evidence type="ECO:0000256" key="2">
    <source>
        <dbReference type="SAM" id="MobiDB-lite"/>
    </source>
</evidence>
<gene>
    <name evidence="4" type="ORF">N0F65_001593</name>
</gene>
<reference evidence="4" key="2">
    <citation type="journal article" date="2023" name="Microbiol Resour">
        <title>Decontamination and Annotation of the Draft Genome Sequence of the Oomycete Lagenidium giganteum ARSEF 373.</title>
        <authorList>
            <person name="Morgan W.R."/>
            <person name="Tartar A."/>
        </authorList>
    </citation>
    <scope>NUCLEOTIDE SEQUENCE</scope>
    <source>
        <strain evidence="4">ARSEF 373</strain>
    </source>
</reference>
<dbReference type="EMBL" id="DAKRPA010000049">
    <property type="protein sequence ID" value="DBA01354.1"/>
    <property type="molecule type" value="Genomic_DNA"/>
</dbReference>
<dbReference type="InterPro" id="IPR036871">
    <property type="entry name" value="PX_dom_sf"/>
</dbReference>
<feature type="compositionally biased region" description="Low complexity" evidence="2">
    <location>
        <begin position="242"/>
        <end position="255"/>
    </location>
</feature>
<dbReference type="InterPro" id="IPR001841">
    <property type="entry name" value="Znf_RING"/>
</dbReference>
<sequence>MLSMHAHHQHSHSLRRSSTGSRKRPLTSAPTSNHSQTGALPSTIAPLSNVVLEVAVAKQSRTDVKYVLAVHHAQSNTKWQHTRLFEEYRRFQQRVLHALDHGHFCTAECPWLYSFITSYFPKKHMFRMAHSSCVVSERVEGLAQFLNALQTFVLDNGNHSCSVIVNRVGRELVSFVYGDVVVETPVEAMGAGSFSKCRSNSLSSTDEEDNQSTCSSSCASVCLLCDSDLDSEAHSGRHSLEDTTSTSTNSSAPRSSYAYTTTLGCGHQFHDECIVPKLNESMSCPVCGHHETQ</sequence>
<feature type="region of interest" description="Disordered" evidence="2">
    <location>
        <begin position="1"/>
        <end position="41"/>
    </location>
</feature>
<keyword evidence="5" id="KW-1185">Reference proteome</keyword>
<feature type="domain" description="RING-type" evidence="3">
    <location>
        <begin position="222"/>
        <end position="287"/>
    </location>
</feature>
<protein>
    <recommendedName>
        <fullName evidence="3">RING-type domain-containing protein</fullName>
    </recommendedName>
</protein>
<keyword evidence="1" id="KW-0862">Zinc</keyword>
<reference evidence="4" key="1">
    <citation type="submission" date="2022-11" db="EMBL/GenBank/DDBJ databases">
        <authorList>
            <person name="Morgan W.R."/>
            <person name="Tartar A."/>
        </authorList>
    </citation>
    <scope>NUCLEOTIDE SEQUENCE</scope>
    <source>
        <strain evidence="4">ARSEF 373</strain>
    </source>
</reference>
<dbReference type="InterPro" id="IPR013083">
    <property type="entry name" value="Znf_RING/FYVE/PHD"/>
</dbReference>
<accession>A0AAV2Z710</accession>
<keyword evidence="1" id="KW-0479">Metal-binding</keyword>
<dbReference type="GO" id="GO:0035091">
    <property type="term" value="F:phosphatidylinositol binding"/>
    <property type="evidence" value="ECO:0007669"/>
    <property type="project" value="InterPro"/>
</dbReference>
<dbReference type="SMART" id="SM00184">
    <property type="entry name" value="RING"/>
    <property type="match status" value="1"/>
</dbReference>
<keyword evidence="1" id="KW-0863">Zinc-finger</keyword>
<dbReference type="SUPFAM" id="SSF57850">
    <property type="entry name" value="RING/U-box"/>
    <property type="match status" value="1"/>
</dbReference>
<feature type="region of interest" description="Disordered" evidence="2">
    <location>
        <begin position="235"/>
        <end position="255"/>
    </location>
</feature>
<dbReference type="AlphaFoldDB" id="A0AAV2Z710"/>
<dbReference type="GO" id="GO:0008270">
    <property type="term" value="F:zinc ion binding"/>
    <property type="evidence" value="ECO:0007669"/>
    <property type="project" value="UniProtKB-KW"/>
</dbReference>
<dbReference type="PROSITE" id="PS50089">
    <property type="entry name" value="ZF_RING_2"/>
    <property type="match status" value="1"/>
</dbReference>
<dbReference type="Proteomes" id="UP001146120">
    <property type="component" value="Unassembled WGS sequence"/>
</dbReference>